<dbReference type="Pfam" id="PF07748">
    <property type="entry name" value="Glyco_hydro_38C"/>
    <property type="match status" value="1"/>
</dbReference>
<gene>
    <name evidence="7" type="ORF">H5P30_15855</name>
</gene>
<dbReference type="CDD" id="cd10789">
    <property type="entry name" value="GH38N_AMII_ER_cytosolic"/>
    <property type="match status" value="1"/>
</dbReference>
<reference evidence="7 8" key="1">
    <citation type="submission" date="2020-07" db="EMBL/GenBank/DDBJ databases">
        <authorList>
            <person name="Feng X."/>
        </authorList>
    </citation>
    <scope>NUCLEOTIDE SEQUENCE [LARGE SCALE GENOMIC DNA]</scope>
    <source>
        <strain evidence="7 8">JCM14086</strain>
    </source>
</reference>
<dbReference type="Proteomes" id="UP000525652">
    <property type="component" value="Unassembled WGS sequence"/>
</dbReference>
<dbReference type="InterPro" id="IPR027291">
    <property type="entry name" value="Glyco_hydro_38_N_sf"/>
</dbReference>
<dbReference type="InterPro" id="IPR000602">
    <property type="entry name" value="Glyco_hydro_38_N"/>
</dbReference>
<feature type="region of interest" description="Disordered" evidence="5">
    <location>
        <begin position="469"/>
        <end position="496"/>
    </location>
</feature>
<accession>A0A7X1B0A9</accession>
<dbReference type="PANTHER" id="PTHR46017:SF1">
    <property type="entry name" value="ALPHA-MANNOSIDASE 2C1"/>
    <property type="match status" value="1"/>
</dbReference>
<evidence type="ECO:0000256" key="1">
    <source>
        <dbReference type="ARBA" id="ARBA00009792"/>
    </source>
</evidence>
<dbReference type="InterPro" id="IPR037094">
    <property type="entry name" value="Glyco_hydro_38_cen_sf"/>
</dbReference>
<dbReference type="InterPro" id="IPR011682">
    <property type="entry name" value="Glyco_hydro_38_C"/>
</dbReference>
<evidence type="ECO:0000256" key="3">
    <source>
        <dbReference type="ARBA" id="ARBA00022801"/>
    </source>
</evidence>
<keyword evidence="4" id="KW-0326">Glycosidase</keyword>
<dbReference type="RefSeq" id="WP_185693888.1">
    <property type="nucleotide sequence ID" value="NZ_JACHVA010000124.1"/>
</dbReference>
<dbReference type="InterPro" id="IPR015341">
    <property type="entry name" value="Glyco_hydro_38_cen"/>
</dbReference>
<dbReference type="EMBL" id="JACHVA010000124">
    <property type="protein sequence ID" value="MBC2603256.1"/>
    <property type="molecule type" value="Genomic_DNA"/>
</dbReference>
<keyword evidence="8" id="KW-1185">Reference proteome</keyword>
<sequence length="816" mass="91251">MTSARPVLHLISQAHLDPVWLWPVRDGMGEALTTLQSAVDRASETPGFKFTRSSACVYQWVKEMDPRLFASIKELIHAGRWEVVGAMVEQPDCNIPSTESMFQQVNAGRRFFEREFGSDGHTRIGYNVDSFGHSGSLPQVLKQSGLDYYVFMRPQLGDGVEFPLLFWWEAPDGSRVLAQRIPIQYSQSPGASVEAIESIVRASVAEGFAPGFQHGLMFFGVGNHGGGPTREHIQRILALQKDSALPEIRFSTLREYFACVESEAAFQNLPVVRGELNYVFRGCYAADGSVKRHNRMAEQALFTTEGLDVLKGTGDAGALKSSWWQLGFSQFHDILAGTCVEAVSAENGYRFGAILNTVNDRSLKSLASMARRVDTRGEAGSVLCVANSLPWKRSIIVGIDTFKVPDDRHEICHLETPEGQVIPIQWLAAEANFGPWGMPWGKLTAVIEVPPLGYTVLRLAMKSREVIESTPTQTEVTSDQFQRVETAENRRPVRKEPALRELPEVPGFLTAPVGVVMLPDASGTWGNGVTRYDGKGERPVDRESMVIEEGPLLSVVREITRVGWSEIWMDVVRYAHTPFVELRLRFNWQERRKMLKLEIPTGLRPAQVAAKVCGGVEFRPPSGNEEPCQDWVAVEGEFSGRNHTLLLVNDSSYSYDVQDGVLRMVLARGVPYAEYPPFDYKDDRHVSFLDQGWQERRFWLRAAPCSWRDLYPDRLARELQAPPSWLLDSAHPGDLKRNDSALEIEPAQVSVLAVRLSDSGNDVAIRVQEMSGRACQARGVLRGASFRFDLRAWEIKTLRIVRERGGVRVESGPTCE</sequence>
<comment type="caution">
    <text evidence="7">The sequence shown here is derived from an EMBL/GenBank/DDBJ whole genome shotgun (WGS) entry which is preliminary data.</text>
</comment>
<evidence type="ECO:0000256" key="4">
    <source>
        <dbReference type="ARBA" id="ARBA00023295"/>
    </source>
</evidence>
<dbReference type="SMART" id="SM00872">
    <property type="entry name" value="Alpha-mann_mid"/>
    <property type="match status" value="1"/>
</dbReference>
<dbReference type="InterPro" id="IPR011330">
    <property type="entry name" value="Glyco_hydro/deAcase_b/a-brl"/>
</dbReference>
<organism evidence="7 8">
    <name type="scientific">Puniceicoccus vermicola</name>
    <dbReference type="NCBI Taxonomy" id="388746"/>
    <lineage>
        <taxon>Bacteria</taxon>
        <taxon>Pseudomonadati</taxon>
        <taxon>Verrucomicrobiota</taxon>
        <taxon>Opitutia</taxon>
        <taxon>Puniceicoccales</taxon>
        <taxon>Puniceicoccaceae</taxon>
        <taxon>Puniceicoccus</taxon>
    </lineage>
</organism>
<feature type="compositionally biased region" description="Polar residues" evidence="5">
    <location>
        <begin position="469"/>
        <end position="483"/>
    </location>
</feature>
<dbReference type="AlphaFoldDB" id="A0A7X1B0A9"/>
<dbReference type="GO" id="GO:0046872">
    <property type="term" value="F:metal ion binding"/>
    <property type="evidence" value="ECO:0007669"/>
    <property type="project" value="UniProtKB-KW"/>
</dbReference>
<feature type="domain" description="Glycoside hydrolase family 38 central" evidence="6">
    <location>
        <begin position="278"/>
        <end position="351"/>
    </location>
</feature>
<name>A0A7X1B0A9_9BACT</name>
<keyword evidence="2" id="KW-0479">Metal-binding</keyword>
<dbReference type="GO" id="GO:0030246">
    <property type="term" value="F:carbohydrate binding"/>
    <property type="evidence" value="ECO:0007669"/>
    <property type="project" value="InterPro"/>
</dbReference>
<evidence type="ECO:0000256" key="5">
    <source>
        <dbReference type="SAM" id="MobiDB-lite"/>
    </source>
</evidence>
<dbReference type="Gene3D" id="3.20.110.10">
    <property type="entry name" value="Glycoside hydrolase 38, N terminal domain"/>
    <property type="match status" value="1"/>
</dbReference>
<dbReference type="GO" id="GO:0006013">
    <property type="term" value="P:mannose metabolic process"/>
    <property type="evidence" value="ECO:0007669"/>
    <property type="project" value="InterPro"/>
</dbReference>
<dbReference type="SUPFAM" id="SSF88688">
    <property type="entry name" value="Families 57/38 glycoside transferase middle domain"/>
    <property type="match status" value="1"/>
</dbReference>
<evidence type="ECO:0000313" key="7">
    <source>
        <dbReference type="EMBL" id="MBC2603256.1"/>
    </source>
</evidence>
<evidence type="ECO:0000313" key="8">
    <source>
        <dbReference type="Proteomes" id="UP000525652"/>
    </source>
</evidence>
<protein>
    <submittedName>
        <fullName evidence="7">Alpha-mannosidase</fullName>
    </submittedName>
</protein>
<dbReference type="Pfam" id="PF01074">
    <property type="entry name" value="Glyco_hydro_38N"/>
    <property type="match status" value="1"/>
</dbReference>
<evidence type="ECO:0000259" key="6">
    <source>
        <dbReference type="SMART" id="SM00872"/>
    </source>
</evidence>
<dbReference type="Gene3D" id="1.20.1270.50">
    <property type="entry name" value="Glycoside hydrolase family 38, central domain"/>
    <property type="match status" value="1"/>
</dbReference>
<dbReference type="InterPro" id="IPR011013">
    <property type="entry name" value="Gal_mutarotase_sf_dom"/>
</dbReference>
<dbReference type="Gene3D" id="2.70.98.30">
    <property type="entry name" value="Golgi alpha-mannosidase II, domain 4"/>
    <property type="match status" value="1"/>
</dbReference>
<dbReference type="GO" id="GO:0009313">
    <property type="term" value="P:oligosaccharide catabolic process"/>
    <property type="evidence" value="ECO:0007669"/>
    <property type="project" value="TreeGrafter"/>
</dbReference>
<evidence type="ECO:0000256" key="2">
    <source>
        <dbReference type="ARBA" id="ARBA00022723"/>
    </source>
</evidence>
<comment type="similarity">
    <text evidence="1">Belongs to the glycosyl hydrolase 38 family.</text>
</comment>
<dbReference type="Pfam" id="PF09261">
    <property type="entry name" value="Alpha-mann_mid"/>
    <property type="match status" value="1"/>
</dbReference>
<dbReference type="InterPro" id="IPR028995">
    <property type="entry name" value="Glyco_hydro_57/38_cen_sf"/>
</dbReference>
<dbReference type="SUPFAM" id="SSF74650">
    <property type="entry name" value="Galactose mutarotase-like"/>
    <property type="match status" value="1"/>
</dbReference>
<proteinExistence type="inferred from homology"/>
<feature type="compositionally biased region" description="Basic and acidic residues" evidence="5">
    <location>
        <begin position="485"/>
        <end position="496"/>
    </location>
</feature>
<dbReference type="GO" id="GO:0004559">
    <property type="term" value="F:alpha-mannosidase activity"/>
    <property type="evidence" value="ECO:0007669"/>
    <property type="project" value="InterPro"/>
</dbReference>
<keyword evidence="3" id="KW-0378">Hydrolase</keyword>
<dbReference type="PANTHER" id="PTHR46017">
    <property type="entry name" value="ALPHA-MANNOSIDASE 2C1"/>
    <property type="match status" value="1"/>
</dbReference>
<dbReference type="SUPFAM" id="SSF88713">
    <property type="entry name" value="Glycoside hydrolase/deacetylase"/>
    <property type="match status" value="1"/>
</dbReference>